<keyword evidence="2" id="KW-1185">Reference proteome</keyword>
<name>A0AAP0EG58_9MAGN</name>
<dbReference type="EMBL" id="JBBNAG010000012">
    <property type="protein sequence ID" value="KAK9088748.1"/>
    <property type="molecule type" value="Genomic_DNA"/>
</dbReference>
<proteinExistence type="predicted"/>
<evidence type="ECO:0000313" key="1">
    <source>
        <dbReference type="EMBL" id="KAK9088748.1"/>
    </source>
</evidence>
<comment type="caution">
    <text evidence="1">The sequence shown here is derived from an EMBL/GenBank/DDBJ whole genome shotgun (WGS) entry which is preliminary data.</text>
</comment>
<evidence type="ECO:0000313" key="2">
    <source>
        <dbReference type="Proteomes" id="UP001419268"/>
    </source>
</evidence>
<sequence>MMGKTVTAMVGRTTMMTKEENGVGSGGVMFKGGGGVDIGDNVGNGGPIMMFRGGSASPKVREVRWWCMFRL</sequence>
<organism evidence="1 2">
    <name type="scientific">Stephania cephalantha</name>
    <dbReference type="NCBI Taxonomy" id="152367"/>
    <lineage>
        <taxon>Eukaryota</taxon>
        <taxon>Viridiplantae</taxon>
        <taxon>Streptophyta</taxon>
        <taxon>Embryophyta</taxon>
        <taxon>Tracheophyta</taxon>
        <taxon>Spermatophyta</taxon>
        <taxon>Magnoliopsida</taxon>
        <taxon>Ranunculales</taxon>
        <taxon>Menispermaceae</taxon>
        <taxon>Menispermoideae</taxon>
        <taxon>Cissampelideae</taxon>
        <taxon>Stephania</taxon>
    </lineage>
</organism>
<dbReference type="Proteomes" id="UP001419268">
    <property type="component" value="Unassembled WGS sequence"/>
</dbReference>
<gene>
    <name evidence="1" type="ORF">Scep_027830</name>
</gene>
<accession>A0AAP0EG58</accession>
<dbReference type="AlphaFoldDB" id="A0AAP0EG58"/>
<reference evidence="1 2" key="1">
    <citation type="submission" date="2024-01" db="EMBL/GenBank/DDBJ databases">
        <title>Genome assemblies of Stephania.</title>
        <authorList>
            <person name="Yang L."/>
        </authorList>
    </citation>
    <scope>NUCLEOTIDE SEQUENCE [LARGE SCALE GENOMIC DNA]</scope>
    <source>
        <strain evidence="1">JXDWG</strain>
        <tissue evidence="1">Leaf</tissue>
    </source>
</reference>
<protein>
    <submittedName>
        <fullName evidence="1">Uncharacterized protein</fullName>
    </submittedName>
</protein>